<dbReference type="InterPro" id="IPR008733">
    <property type="entry name" value="PEX11"/>
</dbReference>
<organism evidence="5">
    <name type="scientific">Mucor ambiguus</name>
    <dbReference type="NCBI Taxonomy" id="91626"/>
    <lineage>
        <taxon>Eukaryota</taxon>
        <taxon>Fungi</taxon>
        <taxon>Fungi incertae sedis</taxon>
        <taxon>Mucoromycota</taxon>
        <taxon>Mucoromycotina</taxon>
        <taxon>Mucoromycetes</taxon>
        <taxon>Mucorales</taxon>
        <taxon>Mucorineae</taxon>
        <taxon>Mucoraceae</taxon>
        <taxon>Mucor</taxon>
    </lineage>
</organism>
<evidence type="ECO:0000313" key="6">
    <source>
        <dbReference type="Proteomes" id="UP000053815"/>
    </source>
</evidence>
<evidence type="ECO:0000256" key="1">
    <source>
        <dbReference type="ARBA" id="ARBA00022593"/>
    </source>
</evidence>
<gene>
    <name evidence="5" type="ORF">MAM1_0082c04569</name>
</gene>
<dbReference type="EMBL" id="DF836371">
    <property type="protein sequence ID" value="GAN05100.1"/>
    <property type="molecule type" value="Genomic_DNA"/>
</dbReference>
<name>A0A0C9LUI8_9FUNG</name>
<keyword evidence="1" id="KW-0962">Peroxisome biogenesis</keyword>
<dbReference type="GO" id="GO:0016559">
    <property type="term" value="P:peroxisome fission"/>
    <property type="evidence" value="ECO:0007669"/>
    <property type="project" value="InterPro"/>
</dbReference>
<dbReference type="PANTHER" id="PTHR12652:SF25">
    <property type="entry name" value="MICROBODY (PEROXISOME) PROLIFERATION PROTEIN PEROXIN 11C (EUROFUNG)"/>
    <property type="match status" value="1"/>
</dbReference>
<keyword evidence="2" id="KW-0472">Membrane</keyword>
<keyword evidence="6" id="KW-1185">Reference proteome</keyword>
<dbReference type="Proteomes" id="UP000053815">
    <property type="component" value="Unassembled WGS sequence"/>
</dbReference>
<proteinExistence type="predicted"/>
<sequence length="273" mass="31440">MSSEKKPQQQYHKKEAINPLAVAKLLGPSNPKLDHLIRFLNSVRGTDKVLMFIQYWSKVIIWFAQKRSAPLKTATAAISFIQRIQNFAGPVSDFRILLRYYGLLPMVQYMNYLEYNQPPSKIALTIERLQNWANVIYYPLEHIYWLGAHQVIPISEEKTNKIGMWSCRFWAAYVILEYGRLGEQYRNLKKRETGLLKRIKAGDIETHEDPEAEMASIKAERTSMIVNTCINTGYLPLTVHWSLEKSSFPDVLVGVFGGFASIFQIYAAWKATA</sequence>
<protein>
    <submittedName>
        <fullName evidence="5">Glutamyl-tRNA amidotransferase subunit a</fullName>
    </submittedName>
</protein>
<keyword evidence="3" id="KW-0576">Peroxisome</keyword>
<accession>A0A0C9LUI8</accession>
<reference evidence="5" key="1">
    <citation type="submission" date="2014-09" db="EMBL/GenBank/DDBJ databases">
        <title>Draft genome sequence of an oleaginous Mucoromycotina fungus Mucor ambiguus NBRC6742.</title>
        <authorList>
            <person name="Takeda I."/>
            <person name="Yamane N."/>
            <person name="Morita T."/>
            <person name="Tamano K."/>
            <person name="Machida M."/>
            <person name="Baker S."/>
            <person name="Koike H."/>
        </authorList>
    </citation>
    <scope>NUCLEOTIDE SEQUENCE</scope>
    <source>
        <strain evidence="5">NBRC 6742</strain>
    </source>
</reference>
<keyword evidence="5" id="KW-0808">Transferase</keyword>
<dbReference type="AlphaFoldDB" id="A0A0C9LUI8"/>
<dbReference type="OrthoDB" id="10005898at2759"/>
<dbReference type="Pfam" id="PF05648">
    <property type="entry name" value="PEX11"/>
    <property type="match status" value="1"/>
</dbReference>
<dbReference type="STRING" id="91626.A0A0C9LUI8"/>
<evidence type="ECO:0000256" key="4">
    <source>
        <dbReference type="ARBA" id="ARBA00046271"/>
    </source>
</evidence>
<dbReference type="PANTHER" id="PTHR12652">
    <property type="entry name" value="PEROXISOMAL BIOGENESIS FACTOR 11"/>
    <property type="match status" value="1"/>
</dbReference>
<comment type="subcellular location">
    <subcellularLocation>
        <location evidence="4">Peroxisome membrane</location>
    </subcellularLocation>
</comment>
<dbReference type="GO" id="GO:0005778">
    <property type="term" value="C:peroxisomal membrane"/>
    <property type="evidence" value="ECO:0007669"/>
    <property type="project" value="UniProtKB-SubCell"/>
</dbReference>
<evidence type="ECO:0000256" key="3">
    <source>
        <dbReference type="ARBA" id="ARBA00023140"/>
    </source>
</evidence>
<evidence type="ECO:0000313" key="5">
    <source>
        <dbReference type="EMBL" id="GAN05100.1"/>
    </source>
</evidence>
<evidence type="ECO:0000256" key="2">
    <source>
        <dbReference type="ARBA" id="ARBA00023136"/>
    </source>
</evidence>
<dbReference type="GO" id="GO:0016740">
    <property type="term" value="F:transferase activity"/>
    <property type="evidence" value="ECO:0007669"/>
    <property type="project" value="UniProtKB-KW"/>
</dbReference>